<proteinExistence type="predicted"/>
<dbReference type="RefSeq" id="WP_111731277.1">
    <property type="nucleotide sequence ID" value="NZ_QHKO01000012.1"/>
</dbReference>
<dbReference type="AlphaFoldDB" id="A0A328C1U5"/>
<dbReference type="PROSITE" id="PS51257">
    <property type="entry name" value="PROKAR_LIPOPROTEIN"/>
    <property type="match status" value="1"/>
</dbReference>
<dbReference type="Proteomes" id="UP000249169">
    <property type="component" value="Unassembled WGS sequence"/>
</dbReference>
<sequence length="346" mass="38458">MKTRFCVVVGGLALGLSGCTAPERGAPEEVGSIADLPAEPAHRASSDFWAHWGDGHGEISTYRGTLARYGELRDARATLIFVTEPHDKRTWIKSPGVDAPHRVEVLKLNHLVTFQTGVYPYHVMRSVFAPVDRWDGERTGFSPVKIALSVQEWCGQVSHILWPGAGEYLSRLSSYFESEGDVEERVEVEAGTLYADALPIQVRELDGPFLEGAERWTGPLIPTLWQARVEHQPLQVALATITRSTVERQGLPYTRFDVSWPGGAHYFEVEQHYPRRIQRFGSSEGTAFERVATERLPYWQLNSLPDKAHRETLQLPLDVVSPVRVPAPPAVPAPPETPPTGTPPAF</sequence>
<keyword evidence="2" id="KW-1185">Reference proteome</keyword>
<reference evidence="1 2" key="1">
    <citation type="submission" date="2018-05" db="EMBL/GenBank/DDBJ databases">
        <title>Lujinxingia marina gen. nov. sp. nov., a new facultative anaerobic member of the class Deltaproteobacteria, and proposal of Lujinxingaceae fam. nov.</title>
        <authorList>
            <person name="Li C.-M."/>
        </authorList>
    </citation>
    <scope>NUCLEOTIDE SEQUENCE [LARGE SCALE GENOMIC DNA]</scope>
    <source>
        <strain evidence="1 2">B210</strain>
    </source>
</reference>
<dbReference type="OrthoDB" id="5496093at2"/>
<dbReference type="EMBL" id="QHKO01000012">
    <property type="protein sequence ID" value="RAL20259.1"/>
    <property type="molecule type" value="Genomic_DNA"/>
</dbReference>
<comment type="caution">
    <text evidence="1">The sequence shown here is derived from an EMBL/GenBank/DDBJ whole genome shotgun (WGS) entry which is preliminary data.</text>
</comment>
<accession>A0A328C1U5</accession>
<evidence type="ECO:0008006" key="3">
    <source>
        <dbReference type="Google" id="ProtNLM"/>
    </source>
</evidence>
<evidence type="ECO:0000313" key="2">
    <source>
        <dbReference type="Proteomes" id="UP000249169"/>
    </source>
</evidence>
<name>A0A328C1U5_9DELT</name>
<protein>
    <recommendedName>
        <fullName evidence="3">Septum formation inhibitor Maf</fullName>
    </recommendedName>
</protein>
<evidence type="ECO:0000313" key="1">
    <source>
        <dbReference type="EMBL" id="RAL20259.1"/>
    </source>
</evidence>
<organism evidence="1 2">
    <name type="scientific">Lujinxingia litoralis</name>
    <dbReference type="NCBI Taxonomy" id="2211119"/>
    <lineage>
        <taxon>Bacteria</taxon>
        <taxon>Deltaproteobacteria</taxon>
        <taxon>Bradymonadales</taxon>
        <taxon>Lujinxingiaceae</taxon>
        <taxon>Lujinxingia</taxon>
    </lineage>
</organism>
<gene>
    <name evidence="1" type="ORF">DL240_17930</name>
</gene>